<evidence type="ECO:0000313" key="2">
    <source>
        <dbReference type="EMBL" id="GAA4609687.1"/>
    </source>
</evidence>
<dbReference type="CDD" id="cd00093">
    <property type="entry name" value="HTH_XRE"/>
    <property type="match status" value="1"/>
</dbReference>
<dbReference type="PROSITE" id="PS50943">
    <property type="entry name" value="HTH_CROC1"/>
    <property type="match status" value="1"/>
</dbReference>
<accession>A0ABP8TJE4</accession>
<keyword evidence="3" id="KW-1185">Reference proteome</keyword>
<sequence>MVTGPLAGGVADSALLAYRQAGPTVLRMLVGAQLRRLREARGLTCQSAGAAIQASHSKISRLELGRRGFKQRDVSELLTLYGVDGGAERATLLELAELATEPPWWREYADVVPRWFEDYLGLEQAASVIRTYEVQFIPGLLQTPEYARAVIRLAHREQSEAVIDRRVALRMKRQRLLLHRPNPPKLWAVIDEAALRRPIGGADVMRAQLRHLLEVAELPNVTVEVMPFSAGGHAAAGGPITLLRFPEDDIPDVVYLEQLTNAVYATKTSDVDYYWHVLNRVVIEAEPPNASVKILQRILRET</sequence>
<dbReference type="RefSeq" id="WP_345355850.1">
    <property type="nucleotide sequence ID" value="NZ_BAABHJ010000008.1"/>
</dbReference>
<evidence type="ECO:0000259" key="1">
    <source>
        <dbReference type="PROSITE" id="PS50943"/>
    </source>
</evidence>
<feature type="domain" description="HTH cro/C1-type" evidence="1">
    <location>
        <begin position="34"/>
        <end position="84"/>
    </location>
</feature>
<dbReference type="InterPro" id="IPR010982">
    <property type="entry name" value="Lambda_DNA-bd_dom_sf"/>
</dbReference>
<dbReference type="Pfam" id="PF19054">
    <property type="entry name" value="DUF5753"/>
    <property type="match status" value="1"/>
</dbReference>
<reference evidence="3" key="1">
    <citation type="journal article" date="2019" name="Int. J. Syst. Evol. Microbiol.">
        <title>The Global Catalogue of Microorganisms (GCM) 10K type strain sequencing project: providing services to taxonomists for standard genome sequencing and annotation.</title>
        <authorList>
            <consortium name="The Broad Institute Genomics Platform"/>
            <consortium name="The Broad Institute Genome Sequencing Center for Infectious Disease"/>
            <person name="Wu L."/>
            <person name="Ma J."/>
        </authorList>
    </citation>
    <scope>NUCLEOTIDE SEQUENCE [LARGE SCALE GENOMIC DNA]</scope>
    <source>
        <strain evidence="3">JCM 17938</strain>
    </source>
</reference>
<dbReference type="Gene3D" id="1.10.260.40">
    <property type="entry name" value="lambda repressor-like DNA-binding domains"/>
    <property type="match status" value="1"/>
</dbReference>
<organism evidence="2 3">
    <name type="scientific">Actinoallomurus liliacearum</name>
    <dbReference type="NCBI Taxonomy" id="1080073"/>
    <lineage>
        <taxon>Bacteria</taxon>
        <taxon>Bacillati</taxon>
        <taxon>Actinomycetota</taxon>
        <taxon>Actinomycetes</taxon>
        <taxon>Streptosporangiales</taxon>
        <taxon>Thermomonosporaceae</taxon>
        <taxon>Actinoallomurus</taxon>
    </lineage>
</organism>
<dbReference type="EMBL" id="BAABHJ010000008">
    <property type="protein sequence ID" value="GAA4609687.1"/>
    <property type="molecule type" value="Genomic_DNA"/>
</dbReference>
<dbReference type="Proteomes" id="UP001500212">
    <property type="component" value="Unassembled WGS sequence"/>
</dbReference>
<dbReference type="InterPro" id="IPR043917">
    <property type="entry name" value="DUF5753"/>
</dbReference>
<dbReference type="SMART" id="SM00530">
    <property type="entry name" value="HTH_XRE"/>
    <property type="match status" value="1"/>
</dbReference>
<evidence type="ECO:0000313" key="3">
    <source>
        <dbReference type="Proteomes" id="UP001500212"/>
    </source>
</evidence>
<comment type="caution">
    <text evidence="2">The sequence shown here is derived from an EMBL/GenBank/DDBJ whole genome shotgun (WGS) entry which is preliminary data.</text>
</comment>
<dbReference type="InterPro" id="IPR001387">
    <property type="entry name" value="Cro/C1-type_HTH"/>
</dbReference>
<gene>
    <name evidence="2" type="ORF">GCM10023195_39310</name>
</gene>
<protein>
    <submittedName>
        <fullName evidence="2">Helix-turn-helix transcriptional regulator</fullName>
    </submittedName>
</protein>
<dbReference type="SUPFAM" id="SSF47413">
    <property type="entry name" value="lambda repressor-like DNA-binding domains"/>
    <property type="match status" value="1"/>
</dbReference>
<dbReference type="Pfam" id="PF13560">
    <property type="entry name" value="HTH_31"/>
    <property type="match status" value="1"/>
</dbReference>
<name>A0ABP8TJE4_9ACTN</name>
<proteinExistence type="predicted"/>